<evidence type="ECO:0000256" key="1">
    <source>
        <dbReference type="SAM" id="MobiDB-lite"/>
    </source>
</evidence>
<feature type="transmembrane region" description="Helical" evidence="2">
    <location>
        <begin position="116"/>
        <end position="137"/>
    </location>
</feature>
<feature type="transmembrane region" description="Helical" evidence="2">
    <location>
        <begin position="50"/>
        <end position="71"/>
    </location>
</feature>
<feature type="region of interest" description="Disordered" evidence="1">
    <location>
        <begin position="1"/>
        <end position="38"/>
    </location>
</feature>
<feature type="compositionally biased region" description="Pro residues" evidence="1">
    <location>
        <begin position="1"/>
        <end position="19"/>
    </location>
</feature>
<dbReference type="STRING" id="943816.AN217_04405"/>
<dbReference type="EMBL" id="FOGO01000014">
    <property type="protein sequence ID" value="SES26604.1"/>
    <property type="molecule type" value="Genomic_DNA"/>
</dbReference>
<gene>
    <name evidence="3" type="ORF">SAMN05421870_11426</name>
</gene>
<dbReference type="OrthoDB" id="4296088at2"/>
<evidence type="ECO:0000313" key="3">
    <source>
        <dbReference type="EMBL" id="SES26604.1"/>
    </source>
</evidence>
<keyword evidence="4" id="KW-1185">Reference proteome</keyword>
<feature type="transmembrane region" description="Helical" evidence="2">
    <location>
        <begin position="83"/>
        <end position="104"/>
    </location>
</feature>
<dbReference type="RefSeq" id="WP_143081885.1">
    <property type="nucleotide sequence ID" value="NZ_FOGO01000014.1"/>
</dbReference>
<name>A0A1H9VYJ3_9ACTN</name>
<reference evidence="4" key="1">
    <citation type="submission" date="2016-10" db="EMBL/GenBank/DDBJ databases">
        <authorList>
            <person name="Varghese N."/>
            <person name="Submissions S."/>
        </authorList>
    </citation>
    <scope>NUCLEOTIDE SEQUENCE [LARGE SCALE GENOMIC DNA]</scope>
    <source>
        <strain evidence="4">CGMCC 4.6825</strain>
    </source>
</reference>
<keyword evidence="2" id="KW-0472">Membrane</keyword>
<organism evidence="3 4">
    <name type="scientific">Streptomyces qinglanensis</name>
    <dbReference type="NCBI Taxonomy" id="943816"/>
    <lineage>
        <taxon>Bacteria</taxon>
        <taxon>Bacillati</taxon>
        <taxon>Actinomycetota</taxon>
        <taxon>Actinomycetes</taxon>
        <taxon>Kitasatosporales</taxon>
        <taxon>Streptomycetaceae</taxon>
        <taxon>Streptomyces</taxon>
    </lineage>
</organism>
<evidence type="ECO:0000313" key="4">
    <source>
        <dbReference type="Proteomes" id="UP000182841"/>
    </source>
</evidence>
<sequence length="189" mass="19667">MSQPWPPQQPMQPMPPAPSMQPMQPMQPGYPYHPGGPGFPPQRRGSGVKAFLFGWLISGAGATVFAVLLLASYEDLSKVGLRIMYVVFALALALLVGGVAGKVGGPNPAAYVVPSLFAMAAVFLGTTNGFVFVILNAGGSEVFESMMENEPGAPAEFWWKGLKGGIALLGLAAAGGGTFGMASLVGRRR</sequence>
<accession>A0A1H9VYJ3</accession>
<feature type="compositionally biased region" description="Low complexity" evidence="1">
    <location>
        <begin position="20"/>
        <end position="33"/>
    </location>
</feature>
<protein>
    <submittedName>
        <fullName evidence="3">Uncharacterized protein</fullName>
    </submittedName>
</protein>
<keyword evidence="2" id="KW-1133">Transmembrane helix</keyword>
<dbReference type="Proteomes" id="UP000182841">
    <property type="component" value="Unassembled WGS sequence"/>
</dbReference>
<keyword evidence="2" id="KW-0812">Transmembrane</keyword>
<dbReference type="AlphaFoldDB" id="A0A1H9VYJ3"/>
<feature type="transmembrane region" description="Helical" evidence="2">
    <location>
        <begin position="166"/>
        <end position="186"/>
    </location>
</feature>
<proteinExistence type="predicted"/>
<evidence type="ECO:0000256" key="2">
    <source>
        <dbReference type="SAM" id="Phobius"/>
    </source>
</evidence>